<proteinExistence type="predicted"/>
<gene>
    <name evidence="4" type="ORF">sscle_14g101020</name>
</gene>
<dbReference type="Proteomes" id="UP000177798">
    <property type="component" value="Chromosome 14"/>
</dbReference>
<protein>
    <recommendedName>
        <fullName evidence="6">Reverse transcriptase domain-containing protein</fullName>
    </recommendedName>
</protein>
<evidence type="ECO:0000313" key="4">
    <source>
        <dbReference type="EMBL" id="APA15332.1"/>
    </source>
</evidence>
<evidence type="ECO:0000259" key="2">
    <source>
        <dbReference type="PROSITE" id="PS50878"/>
    </source>
</evidence>
<dbReference type="CDD" id="cd09276">
    <property type="entry name" value="Rnase_HI_RT_non_LTR"/>
    <property type="match status" value="1"/>
</dbReference>
<evidence type="ECO:0000259" key="3">
    <source>
        <dbReference type="PROSITE" id="PS50879"/>
    </source>
</evidence>
<dbReference type="GO" id="GO:0003676">
    <property type="term" value="F:nucleic acid binding"/>
    <property type="evidence" value="ECO:0007669"/>
    <property type="project" value="InterPro"/>
</dbReference>
<dbReference type="PROSITE" id="PS50879">
    <property type="entry name" value="RNASE_H_1"/>
    <property type="match status" value="1"/>
</dbReference>
<feature type="domain" description="Reverse transcriptase" evidence="2">
    <location>
        <begin position="1"/>
        <end position="206"/>
    </location>
</feature>
<dbReference type="InterPro" id="IPR036397">
    <property type="entry name" value="RNaseH_sf"/>
</dbReference>
<dbReference type="SUPFAM" id="SSF53098">
    <property type="entry name" value="Ribonuclease H-like"/>
    <property type="match status" value="1"/>
</dbReference>
<dbReference type="InterPro" id="IPR012337">
    <property type="entry name" value="RNaseH-like_sf"/>
</dbReference>
<dbReference type="Pfam" id="PF00078">
    <property type="entry name" value="RVT_1"/>
    <property type="match status" value="1"/>
</dbReference>
<evidence type="ECO:0000313" key="5">
    <source>
        <dbReference type="Proteomes" id="UP000177798"/>
    </source>
</evidence>
<dbReference type="PROSITE" id="PS50878">
    <property type="entry name" value="RT_POL"/>
    <property type="match status" value="1"/>
</dbReference>
<reference evidence="5" key="1">
    <citation type="journal article" date="2017" name="Genome Biol. Evol.">
        <title>The complete genome sequence of the phytopathogenic fungus Sclerotinia sclerotiorum reveals insights into the genome architecture of broad host range pathogens.</title>
        <authorList>
            <person name="Derbyshire M."/>
            <person name="Denton-Giles M."/>
            <person name="Hegedus D."/>
            <person name="Seifbarghy S."/>
            <person name="Rollins J."/>
            <person name="van Kan J."/>
            <person name="Seidl M.F."/>
            <person name="Faino L."/>
            <person name="Mbengue M."/>
            <person name="Navaud O."/>
            <person name="Raffaele S."/>
            <person name="Hammond-Kosack K."/>
            <person name="Heard S."/>
            <person name="Oliver R."/>
        </authorList>
    </citation>
    <scope>NUCLEOTIDE SEQUENCE [LARGE SCALE GENOMIC DNA]</scope>
    <source>
        <strain evidence="5">ATCC 18683 / 1980 / Ss-1</strain>
    </source>
</reference>
<organism evidence="4 5">
    <name type="scientific">Sclerotinia sclerotiorum (strain ATCC 18683 / 1980 / Ss-1)</name>
    <name type="common">White mold</name>
    <name type="synonym">Whetzelinia sclerotiorum</name>
    <dbReference type="NCBI Taxonomy" id="665079"/>
    <lineage>
        <taxon>Eukaryota</taxon>
        <taxon>Fungi</taxon>
        <taxon>Dikarya</taxon>
        <taxon>Ascomycota</taxon>
        <taxon>Pezizomycotina</taxon>
        <taxon>Leotiomycetes</taxon>
        <taxon>Helotiales</taxon>
        <taxon>Sclerotiniaceae</taxon>
        <taxon>Sclerotinia</taxon>
    </lineage>
</organism>
<feature type="domain" description="RNase H type-1" evidence="3">
    <location>
        <begin position="414"/>
        <end position="536"/>
    </location>
</feature>
<dbReference type="PANTHER" id="PTHR33481">
    <property type="entry name" value="REVERSE TRANSCRIPTASE"/>
    <property type="match status" value="1"/>
</dbReference>
<dbReference type="OrthoDB" id="3527090at2759"/>
<dbReference type="PANTHER" id="PTHR33481:SF1">
    <property type="entry name" value="ENDONUCLEASE_EXONUCLEASE_PHOSPHATASE DOMAIN-CONTAINING PROTEIN-RELATED"/>
    <property type="match status" value="1"/>
</dbReference>
<name>A0A1D9QKJ7_SCLS1</name>
<dbReference type="VEuPathDB" id="FungiDB:sscle_14g101020"/>
<feature type="region of interest" description="Disordered" evidence="1">
    <location>
        <begin position="694"/>
        <end position="715"/>
    </location>
</feature>
<evidence type="ECO:0000256" key="1">
    <source>
        <dbReference type="SAM" id="MobiDB-lite"/>
    </source>
</evidence>
<dbReference type="InterPro" id="IPR002156">
    <property type="entry name" value="RNaseH_domain"/>
</dbReference>
<dbReference type="GO" id="GO:0004523">
    <property type="term" value="F:RNA-DNA hybrid ribonuclease activity"/>
    <property type="evidence" value="ECO:0007669"/>
    <property type="project" value="InterPro"/>
</dbReference>
<accession>A0A1D9QKJ7</accession>
<dbReference type="AlphaFoldDB" id="A0A1D9QKJ7"/>
<dbReference type="EMBL" id="CP017827">
    <property type="protein sequence ID" value="APA15332.1"/>
    <property type="molecule type" value="Genomic_DNA"/>
</dbReference>
<dbReference type="Gene3D" id="3.30.420.10">
    <property type="entry name" value="Ribonuclease H-like superfamily/Ribonuclease H"/>
    <property type="match status" value="1"/>
</dbReference>
<evidence type="ECO:0008006" key="6">
    <source>
        <dbReference type="Google" id="ProtNLM"/>
    </source>
</evidence>
<sequence length="715" mass="81163">MGGRQKKSVIDTAILLTTEIERNPRSKKKTSTLFLDIKNTFDYVSINRLLDIYKNLDLPTNLIAWISFFLKKRLLKLSFDGQTETFKPINTGIPQGSPISPILFLIYIRDLFSANSIKYLSYIDDIALTTFSTSWKKNIICLERATKQIYALGKENAIQFDLAKTELIHFSTSKDTKTAPIKLPNEEIIQPSTLIRLLDIWFDPGLSFKQHVTIRATQAKTSFYRMARLANSEKGLSPKAMRQLYMACVTSIADYGSILWWKGQNQFKKILQSLQNLALRKILGVFKTSPIKPMEIEAALCPPEVRLNAGIKQYAFRLLKISPSHPINLVTTKLATEKENQDVIATPQRKQLKPTQLEKIKNLIQKDFDPFTLEGIHHFYFPPWKKEVPYKVNIRKLGKKEAAMIHNLAFKYRCKNIITIYTDALSILEGIGVGIGIVVILPNGRISHQETINIGVNQLVYNGELLEFKIYSDNQAGFFRLKTLSDLPGQSCQIKAIKAAEAIQNKGAEISLNWVPGHTSVQGNELADSLAKEATKIPSSSHETSYASIGMDIKRMKSKNWIAILNTNNFHQPSSTYSRNYPWKISSKIRVPGNIKRSTICALFQLKIGHGYFKSYLKRFGISSNDNCRCGGKESPDHLLLNCPIYKTVRKTLNKDNPTVRPTMKYLLHTKAGIIKTLEFIEATRIATRSWHLNRMHEEEEEGGGEEGDRPEDCD</sequence>
<dbReference type="InterPro" id="IPR000477">
    <property type="entry name" value="RT_dom"/>
</dbReference>
<dbReference type="FunFam" id="3.30.420.10:FF:000077">
    <property type="entry name" value="Uncharacterized protein"/>
    <property type="match status" value="1"/>
</dbReference>